<dbReference type="Proteomes" id="UP000077521">
    <property type="component" value="Unassembled WGS sequence"/>
</dbReference>
<feature type="compositionally biased region" description="Polar residues" evidence="1">
    <location>
        <begin position="11"/>
        <end position="23"/>
    </location>
</feature>
<dbReference type="EMBL" id="LWDF02000125">
    <property type="protein sequence ID" value="KAE8257119.1"/>
    <property type="molecule type" value="Genomic_DNA"/>
</dbReference>
<reference evidence="2" key="1">
    <citation type="submission" date="2016-04" db="EMBL/GenBank/DDBJ databases">
        <authorList>
            <person name="Nguyen H.D."/>
            <person name="Samba Siva P."/>
            <person name="Cullis J."/>
            <person name="Levesque C.A."/>
            <person name="Hambleton S."/>
        </authorList>
    </citation>
    <scope>NUCLEOTIDE SEQUENCE</scope>
    <source>
        <strain evidence="2">DAOMC 236416</strain>
    </source>
</reference>
<feature type="compositionally biased region" description="Low complexity" evidence="1">
    <location>
        <begin position="24"/>
        <end position="33"/>
    </location>
</feature>
<gene>
    <name evidence="2" type="ORF">A4X13_0g2573</name>
</gene>
<feature type="compositionally biased region" description="Polar residues" evidence="1">
    <location>
        <begin position="106"/>
        <end position="116"/>
    </location>
</feature>
<evidence type="ECO:0000313" key="3">
    <source>
        <dbReference type="Proteomes" id="UP000077521"/>
    </source>
</evidence>
<feature type="region of interest" description="Disordered" evidence="1">
    <location>
        <begin position="1"/>
        <end position="249"/>
    </location>
</feature>
<comment type="caution">
    <text evidence="2">The sequence shown here is derived from an EMBL/GenBank/DDBJ whole genome shotgun (WGS) entry which is preliminary data.</text>
</comment>
<evidence type="ECO:0000313" key="2">
    <source>
        <dbReference type="EMBL" id="KAE8257119.1"/>
    </source>
</evidence>
<accession>A0A177TY03</accession>
<keyword evidence="3" id="KW-1185">Reference proteome</keyword>
<proteinExistence type="predicted"/>
<feature type="compositionally biased region" description="Acidic residues" evidence="1">
    <location>
        <begin position="175"/>
        <end position="191"/>
    </location>
</feature>
<dbReference type="AlphaFoldDB" id="A0A177TY03"/>
<name>A0A177TY03_9BASI</name>
<feature type="compositionally biased region" description="Low complexity" evidence="1">
    <location>
        <begin position="133"/>
        <end position="146"/>
    </location>
</feature>
<evidence type="ECO:0000256" key="1">
    <source>
        <dbReference type="SAM" id="MobiDB-lite"/>
    </source>
</evidence>
<feature type="compositionally biased region" description="Polar residues" evidence="1">
    <location>
        <begin position="37"/>
        <end position="51"/>
    </location>
</feature>
<protein>
    <submittedName>
        <fullName evidence="2">Uncharacterized protein</fullName>
    </submittedName>
</protein>
<organism evidence="2 3">
    <name type="scientific">Tilletia indica</name>
    <dbReference type="NCBI Taxonomy" id="43049"/>
    <lineage>
        <taxon>Eukaryota</taxon>
        <taxon>Fungi</taxon>
        <taxon>Dikarya</taxon>
        <taxon>Basidiomycota</taxon>
        <taxon>Ustilaginomycotina</taxon>
        <taxon>Exobasidiomycetes</taxon>
        <taxon>Tilletiales</taxon>
        <taxon>Tilletiaceae</taxon>
        <taxon>Tilletia</taxon>
    </lineage>
</organism>
<reference evidence="2" key="2">
    <citation type="journal article" date="2019" name="IMA Fungus">
        <title>Genome sequencing and comparison of five Tilletia species to identify candidate genes for the detection of regulated species infecting wheat.</title>
        <authorList>
            <person name="Nguyen H.D.T."/>
            <person name="Sultana T."/>
            <person name="Kesanakurti P."/>
            <person name="Hambleton S."/>
        </authorList>
    </citation>
    <scope>NUCLEOTIDE SEQUENCE</scope>
    <source>
        <strain evidence="2">DAOMC 236416</strain>
    </source>
</reference>
<feature type="region of interest" description="Disordered" evidence="1">
    <location>
        <begin position="314"/>
        <end position="339"/>
    </location>
</feature>
<sequence length="339" mass="35874">MVLDVPPTSPTPSSQAEESNTPELSQTSTLTSLPSDAETTASRSEQASVSESDVEGVPSPALEEFINDSSDLGQADDTEPDEGSSKSTPPPHRIISAHGPVMDSAQGCTDQPSASSHMLPALNGVDPGPVHLASSVASSPAVTSVPQGPSSAGNGVLRRSSRRPSARRNVFILSDSEDDPNDSDFNEDDDGTGSGSAGDEGADNLGEHDGDGIADEEAEQEPDHSSQGSDVSIPDFPIAADHPGDVDMEFEDHHEEDAAVEESDGVDSVSDEEVIEWTEGDSQVQMRQLANGERYFFQPLTRTWLPVRRLASGNRYNPVHLDDDETDDAAGPSDDRRKN</sequence>